<dbReference type="InterPro" id="IPR002048">
    <property type="entry name" value="EF_hand_dom"/>
</dbReference>
<accession>A0A1N6FTI8</accession>
<dbReference type="STRING" id="1123272.SAMN02745824_2538"/>
<dbReference type="InterPro" id="IPR018247">
    <property type="entry name" value="EF_Hand_1_Ca_BS"/>
</dbReference>
<reference evidence="4" key="1">
    <citation type="submission" date="2016-11" db="EMBL/GenBank/DDBJ databases">
        <authorList>
            <person name="Varghese N."/>
            <person name="Submissions S."/>
        </authorList>
    </citation>
    <scope>NUCLEOTIDE SEQUENCE [LARGE SCALE GENOMIC DNA]</scope>
    <source>
        <strain evidence="4">DSM 22363</strain>
    </source>
</reference>
<evidence type="ECO:0000256" key="1">
    <source>
        <dbReference type="SAM" id="MobiDB-lite"/>
    </source>
</evidence>
<evidence type="ECO:0000259" key="2">
    <source>
        <dbReference type="PROSITE" id="PS50222"/>
    </source>
</evidence>
<dbReference type="Gene3D" id="1.10.238.10">
    <property type="entry name" value="EF-hand"/>
    <property type="match status" value="1"/>
</dbReference>
<evidence type="ECO:0000313" key="3">
    <source>
        <dbReference type="EMBL" id="SIN98550.1"/>
    </source>
</evidence>
<feature type="compositionally biased region" description="Pro residues" evidence="1">
    <location>
        <begin position="33"/>
        <end position="42"/>
    </location>
</feature>
<keyword evidence="4" id="KW-1185">Reference proteome</keyword>
<organism evidence="3 4">
    <name type="scientific">Parasphingorhabdus marina DSM 22363</name>
    <dbReference type="NCBI Taxonomy" id="1123272"/>
    <lineage>
        <taxon>Bacteria</taxon>
        <taxon>Pseudomonadati</taxon>
        <taxon>Pseudomonadota</taxon>
        <taxon>Alphaproteobacteria</taxon>
        <taxon>Sphingomonadales</taxon>
        <taxon>Sphingomonadaceae</taxon>
        <taxon>Parasphingorhabdus</taxon>
    </lineage>
</organism>
<dbReference type="PROSITE" id="PS50222">
    <property type="entry name" value="EF_HAND_2"/>
    <property type="match status" value="1"/>
</dbReference>
<name>A0A1N6FTI8_9SPHN</name>
<dbReference type="RefSeq" id="WP_143182856.1">
    <property type="nucleotide sequence ID" value="NZ_FSQW01000002.1"/>
</dbReference>
<sequence>MKGAITGATAILLAAVAGALMWFGARSQDSWIPEPPPPPPEPELSVLPEASEEMPAEGEPPPEPPKAYKASREELRFNRYDRNRDEIITRLEMMSSRTKGFRELDKDGNNLLTFEEWAAATSARFAGADADGDQQLTRAEFRTTRPKRSPKRRCRC</sequence>
<dbReference type="Proteomes" id="UP000185192">
    <property type="component" value="Unassembled WGS sequence"/>
</dbReference>
<dbReference type="SUPFAM" id="SSF47473">
    <property type="entry name" value="EF-hand"/>
    <property type="match status" value="1"/>
</dbReference>
<dbReference type="GO" id="GO:0005509">
    <property type="term" value="F:calcium ion binding"/>
    <property type="evidence" value="ECO:0007669"/>
    <property type="project" value="InterPro"/>
</dbReference>
<protein>
    <recommendedName>
        <fullName evidence="2">EF-hand domain-containing protein</fullName>
    </recommendedName>
</protein>
<evidence type="ECO:0000313" key="4">
    <source>
        <dbReference type="Proteomes" id="UP000185192"/>
    </source>
</evidence>
<dbReference type="EMBL" id="FSQW01000002">
    <property type="protein sequence ID" value="SIN98550.1"/>
    <property type="molecule type" value="Genomic_DNA"/>
</dbReference>
<dbReference type="PROSITE" id="PS00018">
    <property type="entry name" value="EF_HAND_1"/>
    <property type="match status" value="2"/>
</dbReference>
<proteinExistence type="predicted"/>
<dbReference type="OrthoDB" id="7391686at2"/>
<feature type="region of interest" description="Disordered" evidence="1">
    <location>
        <begin position="28"/>
        <end position="72"/>
    </location>
</feature>
<dbReference type="AlphaFoldDB" id="A0A1N6FTI8"/>
<feature type="domain" description="EF-hand" evidence="2">
    <location>
        <begin position="92"/>
        <end position="127"/>
    </location>
</feature>
<dbReference type="InterPro" id="IPR011992">
    <property type="entry name" value="EF-hand-dom_pair"/>
</dbReference>
<gene>
    <name evidence="3" type="ORF">SAMN02745824_2538</name>
</gene>